<dbReference type="PROSITE" id="PS50095">
    <property type="entry name" value="PLAT"/>
    <property type="match status" value="1"/>
</dbReference>
<dbReference type="Gene3D" id="2.60.60.20">
    <property type="entry name" value="PLAT/LH2 domain"/>
    <property type="match status" value="1"/>
</dbReference>
<keyword evidence="5 8" id="KW-0472">Membrane</keyword>
<evidence type="ECO:0000313" key="11">
    <source>
        <dbReference type="EMBL" id="EEN69267.1"/>
    </source>
</evidence>
<dbReference type="InterPro" id="IPR057244">
    <property type="entry name" value="GAIN_B"/>
</dbReference>
<feature type="transmembrane region" description="Helical" evidence="8">
    <location>
        <begin position="661"/>
        <end position="681"/>
    </location>
</feature>
<reference evidence="11" key="1">
    <citation type="journal article" date="2008" name="Nature">
        <title>The amphioxus genome and the evolution of the chordate karyotype.</title>
        <authorList>
            <consortium name="US DOE Joint Genome Institute (JGI-PGF)"/>
            <person name="Putnam N.H."/>
            <person name="Butts T."/>
            <person name="Ferrier D.E.K."/>
            <person name="Furlong R.F."/>
            <person name="Hellsten U."/>
            <person name="Kawashima T."/>
            <person name="Robinson-Rechavi M."/>
            <person name="Shoguchi E."/>
            <person name="Terry A."/>
            <person name="Yu J.-K."/>
            <person name="Benito-Gutierrez E.L."/>
            <person name="Dubchak I."/>
            <person name="Garcia-Fernandez J."/>
            <person name="Gibson-Brown J.J."/>
            <person name="Grigoriev I.V."/>
            <person name="Horton A.C."/>
            <person name="de Jong P.J."/>
            <person name="Jurka J."/>
            <person name="Kapitonov V.V."/>
            <person name="Kohara Y."/>
            <person name="Kuroki Y."/>
            <person name="Lindquist E."/>
            <person name="Lucas S."/>
            <person name="Osoegawa K."/>
            <person name="Pennacchio L.A."/>
            <person name="Salamov A.A."/>
            <person name="Satou Y."/>
            <person name="Sauka-Spengler T."/>
            <person name="Schmutz J."/>
            <person name="Shin-I T."/>
            <person name="Toyoda A."/>
            <person name="Bronner-Fraser M."/>
            <person name="Fujiyama A."/>
            <person name="Holland L.Z."/>
            <person name="Holland P.W.H."/>
            <person name="Satoh N."/>
            <person name="Rokhsar D.S."/>
        </authorList>
    </citation>
    <scope>NUCLEOTIDE SEQUENCE [LARGE SCALE GENOMIC DNA]</scope>
    <source>
        <strain evidence="11">S238N-H82</strain>
        <tissue evidence="11">Testes</tissue>
    </source>
</reference>
<dbReference type="STRING" id="7739.C3XRE9"/>
<evidence type="ECO:0000256" key="1">
    <source>
        <dbReference type="ARBA" id="ARBA00004370"/>
    </source>
</evidence>
<feature type="transmembrane region" description="Helical" evidence="8">
    <location>
        <begin position="795"/>
        <end position="818"/>
    </location>
</feature>
<evidence type="ECO:0000256" key="5">
    <source>
        <dbReference type="ARBA" id="ARBA00023136"/>
    </source>
</evidence>
<dbReference type="InParanoid" id="C3XRE9"/>
<comment type="caution">
    <text evidence="7">Lacks conserved residue(s) required for the propagation of feature annotation.</text>
</comment>
<dbReference type="FunFam" id="2.60.60.20:FF:000042">
    <property type="match status" value="1"/>
</dbReference>
<evidence type="ECO:0000259" key="9">
    <source>
        <dbReference type="PROSITE" id="PS50095"/>
    </source>
</evidence>
<dbReference type="SUPFAM" id="SSF49723">
    <property type="entry name" value="Lipase/lipooxygenase domain (PLAT/LH2 domain)"/>
    <property type="match status" value="1"/>
</dbReference>
<protein>
    <recommendedName>
        <fullName evidence="12">PLAT domain-containing protein</fullName>
    </recommendedName>
</protein>
<feature type="transmembrane region" description="Helical" evidence="8">
    <location>
        <begin position="693"/>
        <end position="724"/>
    </location>
</feature>
<dbReference type="SMART" id="SM00303">
    <property type="entry name" value="GPS"/>
    <property type="match status" value="1"/>
</dbReference>
<dbReference type="FunFam" id="2.60.220.50:FF:000042">
    <property type="entry name" value="Uncharacterized protein"/>
    <property type="match status" value="1"/>
</dbReference>
<feature type="transmembrane region" description="Helical" evidence="8">
    <location>
        <begin position="450"/>
        <end position="471"/>
    </location>
</feature>
<dbReference type="InterPro" id="IPR001024">
    <property type="entry name" value="PLAT/LH2_dom"/>
</dbReference>
<evidence type="ECO:0000256" key="8">
    <source>
        <dbReference type="SAM" id="Phobius"/>
    </source>
</evidence>
<dbReference type="Pfam" id="PF01825">
    <property type="entry name" value="GPS"/>
    <property type="match status" value="1"/>
</dbReference>
<dbReference type="InterPro" id="IPR051223">
    <property type="entry name" value="Polycystin"/>
</dbReference>
<keyword evidence="4 8" id="KW-1133">Transmembrane helix</keyword>
<dbReference type="eggNOG" id="KOG3599">
    <property type="taxonomic scope" value="Eukaryota"/>
</dbReference>
<evidence type="ECO:0000256" key="4">
    <source>
        <dbReference type="ARBA" id="ARBA00022989"/>
    </source>
</evidence>
<sequence length="932" mass="102237">MSSLTRLNQIEQALEALTSLFGTGELVNTGTEVVLVEAMHNAGLALYNITVFGPQPVDRDALLSVSTVIHDGLGSALSSALSQSSTKKTWFPQTYGASEQTKAQAVMGYFFTTTEISLRTLLHNTTTTSPPAVIRSPAATVIYQRHARDRVQEGEFSRQRSEGFVTVPEPDIVFQSSGSDADVVDSRFIAFSRNPFIWDNDTDTRSSVVSLDFYDEAGQPVPVQDTQEPLQFYVQNYDTPGTPTVVFMNDSAVASNGLLYHRMDVGNSSMTSAIVVMLLPPPHVIGYRVYMQYNQPPTPDNYNFSTVIPPLHTACTVGQSDLSGGDVTATFPKSYPEVNGTYYIGVEELDPTECRNVPGASYADVTARLRTARCNETYRLAILTPRCNWWNVAGNKWNPSGCTVGPNTTATHTQCLTTHLTSFGADFIVPPNSIDFSTVFAKFANLSDNAAVFSTVIVMFGLYFIVVFFAMRADKRDVVKWGVLPIADNHSSDAHLYLLTVYTGMKANSGTSSRVGIILHGELGDSGPRPLAACQQQVFKRGSVSTFLLSTPESLGGLTNIHVWHDSSGEGGGASWFLDRLVVEDLQTNTRDGHLWFSVASRPTRSHFTRVQRASCCLSLVFLTMITNAMFYRTDESIKQQVQGSGSAEQHQPGLPHWCVYIGWVLVFLSATVSAFFVILYSMEWGAEKSGEWLTSILLSIFQSVLVVQPIKVIIFAVIIAITFKKFGKEEDTLTSGGLADDEEFLPPAADAKDVKAPVMPKSSASGRQADLAAARSRRLKELRMNTILWDVTKHFLVVAVVFYLAFSSVPMHGYFMYKALNNTFSSIKMCSALHRFPLACLDEEQFGFPLQAGTPLHFDMLHEFANVDPHVVGGEDFAGRPVRHDAAHETVVVGVVGLAELNENVHHLGVVKVTVRNHVKVKLLEQAGNSI</sequence>
<keyword evidence="6" id="KW-1015">Disulfide bond</keyword>
<name>C3XRE9_BRAFL</name>
<comment type="similarity">
    <text evidence="2">Belongs to the polycystin family.</text>
</comment>
<comment type="subcellular location">
    <subcellularLocation>
        <location evidence="1">Membrane</location>
    </subcellularLocation>
</comment>
<dbReference type="EMBL" id="GG666456">
    <property type="protein sequence ID" value="EEN69267.1"/>
    <property type="molecule type" value="Genomic_DNA"/>
</dbReference>
<dbReference type="Gene3D" id="2.60.220.50">
    <property type="match status" value="1"/>
</dbReference>
<evidence type="ECO:0000256" key="2">
    <source>
        <dbReference type="ARBA" id="ARBA00007200"/>
    </source>
</evidence>
<gene>
    <name evidence="11" type="ORF">BRAFLDRAFT_68223</name>
</gene>
<evidence type="ECO:0000259" key="10">
    <source>
        <dbReference type="PROSITE" id="PS50221"/>
    </source>
</evidence>
<dbReference type="AlphaFoldDB" id="C3XRE9"/>
<dbReference type="PANTHER" id="PTHR10877:SF194">
    <property type="entry name" value="LOCATION OF VULVA DEFECTIVE 1"/>
    <property type="match status" value="1"/>
</dbReference>
<evidence type="ECO:0000256" key="7">
    <source>
        <dbReference type="PROSITE-ProRule" id="PRU00152"/>
    </source>
</evidence>
<proteinExistence type="inferred from homology"/>
<dbReference type="GO" id="GO:0016020">
    <property type="term" value="C:membrane"/>
    <property type="evidence" value="ECO:0007669"/>
    <property type="project" value="UniProtKB-SubCell"/>
</dbReference>
<keyword evidence="3 8" id="KW-0812">Transmembrane</keyword>
<dbReference type="InterPro" id="IPR036392">
    <property type="entry name" value="PLAT/LH2_dom_sf"/>
</dbReference>
<accession>C3XRE9</accession>
<evidence type="ECO:0000256" key="6">
    <source>
        <dbReference type="ARBA" id="ARBA00023157"/>
    </source>
</evidence>
<dbReference type="InterPro" id="IPR000203">
    <property type="entry name" value="GPS"/>
</dbReference>
<evidence type="ECO:0008006" key="12">
    <source>
        <dbReference type="Google" id="ProtNLM"/>
    </source>
</evidence>
<dbReference type="PROSITE" id="PS50221">
    <property type="entry name" value="GAIN_B"/>
    <property type="match status" value="1"/>
</dbReference>
<evidence type="ECO:0000256" key="3">
    <source>
        <dbReference type="ARBA" id="ARBA00022692"/>
    </source>
</evidence>
<feature type="domain" description="PLAT" evidence="9">
    <location>
        <begin position="495"/>
        <end position="617"/>
    </location>
</feature>
<dbReference type="PANTHER" id="PTHR10877">
    <property type="entry name" value="POLYCYSTIN FAMILY MEMBER"/>
    <property type="match status" value="1"/>
</dbReference>
<dbReference type="Pfam" id="PF01477">
    <property type="entry name" value="PLAT"/>
    <property type="match status" value="1"/>
</dbReference>
<feature type="domain" description="GAIN-B" evidence="10">
    <location>
        <begin position="280"/>
        <end position="434"/>
    </location>
</feature>
<dbReference type="InterPro" id="IPR046338">
    <property type="entry name" value="GAIN_dom_sf"/>
</dbReference>
<organism>
    <name type="scientific">Branchiostoma floridae</name>
    <name type="common">Florida lancelet</name>
    <name type="synonym">Amphioxus</name>
    <dbReference type="NCBI Taxonomy" id="7739"/>
    <lineage>
        <taxon>Eukaryota</taxon>
        <taxon>Metazoa</taxon>
        <taxon>Chordata</taxon>
        <taxon>Cephalochordata</taxon>
        <taxon>Leptocardii</taxon>
        <taxon>Amphioxiformes</taxon>
        <taxon>Branchiostomatidae</taxon>
        <taxon>Branchiostoma</taxon>
    </lineage>
</organism>